<comment type="similarity">
    <text evidence="3">Belongs to the HAD-like hydrolase superfamily. CbbY/CbbZ/Gph/YieH family.</text>
</comment>
<dbReference type="Gene3D" id="1.10.150.240">
    <property type="entry name" value="Putative phosphatase, domain 2"/>
    <property type="match status" value="1"/>
</dbReference>
<dbReference type="NCBIfam" id="TIGR01549">
    <property type="entry name" value="HAD-SF-IA-v1"/>
    <property type="match status" value="1"/>
</dbReference>
<evidence type="ECO:0000256" key="1">
    <source>
        <dbReference type="ARBA" id="ARBA00000830"/>
    </source>
</evidence>
<sequence length="222" mass="24421">MPLKYRAIIFDLDGTLVDSLGDFHHAATIMLQSIGHDSIPADEVKSFIGNGQEMFIARCLVRVGADLTAQQLIDATKVFERAYDEADGQHSQLYDGVDELLAQIKKAGAKIGLCTNRPVARARKILAGYGIDHYFDEIAGFETVENPKPAPDPILHCLRQFNYAPSQTLFIGDSDVDGEAAHRAGVEFAFHTQGFGSLKSQPCQLLIDHYTMIDLLPTEEKA</sequence>
<dbReference type="SFLD" id="SFLDG01135">
    <property type="entry name" value="C1.5.6:_HAD__Beta-PGM__Phospha"/>
    <property type="match status" value="1"/>
</dbReference>
<gene>
    <name evidence="5" type="ORF">ATL17_3366</name>
</gene>
<dbReference type="NCBIfam" id="TIGR01509">
    <property type="entry name" value="HAD-SF-IA-v3"/>
    <property type="match status" value="1"/>
</dbReference>
<dbReference type="SFLD" id="SFLDS00003">
    <property type="entry name" value="Haloacid_Dehalogenase"/>
    <property type="match status" value="1"/>
</dbReference>
<protein>
    <recommendedName>
        <fullName evidence="4">phosphoglycolate phosphatase</fullName>
        <ecNumber evidence="4">3.1.3.18</ecNumber>
    </recommendedName>
</protein>
<keyword evidence="6" id="KW-1185">Reference proteome</keyword>
<comment type="pathway">
    <text evidence="2">Organic acid metabolism; glycolate biosynthesis; glycolate from 2-phosphoglycolate: step 1/1.</text>
</comment>
<dbReference type="InterPro" id="IPR006439">
    <property type="entry name" value="HAD-SF_hydro_IA"/>
</dbReference>
<dbReference type="GO" id="GO:0006281">
    <property type="term" value="P:DNA repair"/>
    <property type="evidence" value="ECO:0007669"/>
    <property type="project" value="TreeGrafter"/>
</dbReference>
<evidence type="ECO:0000256" key="4">
    <source>
        <dbReference type="ARBA" id="ARBA00013078"/>
    </source>
</evidence>
<evidence type="ECO:0000256" key="2">
    <source>
        <dbReference type="ARBA" id="ARBA00004818"/>
    </source>
</evidence>
<dbReference type="Gene3D" id="3.40.50.1000">
    <property type="entry name" value="HAD superfamily/HAD-like"/>
    <property type="match status" value="1"/>
</dbReference>
<dbReference type="PANTHER" id="PTHR43434">
    <property type="entry name" value="PHOSPHOGLYCOLATE PHOSPHATASE"/>
    <property type="match status" value="1"/>
</dbReference>
<dbReference type="SFLD" id="SFLDG01129">
    <property type="entry name" value="C1.5:_HAD__Beta-PGM__Phosphata"/>
    <property type="match status" value="1"/>
</dbReference>
<dbReference type="RefSeq" id="WP_166639086.1">
    <property type="nucleotide sequence ID" value="NZ_SNYR01000004.1"/>
</dbReference>
<accession>A0A4R6VGK1</accession>
<dbReference type="EC" id="3.1.3.18" evidence="4"/>
<name>A0A4R6VGK1_9HYPH</name>
<reference evidence="5 6" key="1">
    <citation type="submission" date="2019-03" db="EMBL/GenBank/DDBJ databases">
        <title>Genomic Encyclopedia of Type Strains, Phase III (KMG-III): the genomes of soil and plant-associated and newly described type strains.</title>
        <authorList>
            <person name="Whitman W."/>
        </authorList>
    </citation>
    <scope>NUCLEOTIDE SEQUENCE [LARGE SCALE GENOMIC DNA]</scope>
    <source>
        <strain evidence="5 6">CGMCC 1.7002</strain>
    </source>
</reference>
<dbReference type="PRINTS" id="PR00413">
    <property type="entry name" value="HADHALOGNASE"/>
</dbReference>
<dbReference type="PANTHER" id="PTHR43434:SF1">
    <property type="entry name" value="PHOSPHOGLYCOLATE PHOSPHATASE"/>
    <property type="match status" value="1"/>
</dbReference>
<dbReference type="Proteomes" id="UP000295391">
    <property type="component" value="Unassembled WGS sequence"/>
</dbReference>
<dbReference type="EMBL" id="SNYR01000004">
    <property type="protein sequence ID" value="TDQ60477.1"/>
    <property type="molecule type" value="Genomic_DNA"/>
</dbReference>
<dbReference type="SUPFAM" id="SSF56784">
    <property type="entry name" value="HAD-like"/>
    <property type="match status" value="1"/>
</dbReference>
<evidence type="ECO:0000313" key="6">
    <source>
        <dbReference type="Proteomes" id="UP000295391"/>
    </source>
</evidence>
<evidence type="ECO:0000256" key="3">
    <source>
        <dbReference type="ARBA" id="ARBA00006171"/>
    </source>
</evidence>
<organism evidence="5 6">
    <name type="scientific">Maritalea mobilis</name>
    <dbReference type="NCBI Taxonomy" id="483324"/>
    <lineage>
        <taxon>Bacteria</taxon>
        <taxon>Pseudomonadati</taxon>
        <taxon>Pseudomonadota</taxon>
        <taxon>Alphaproteobacteria</taxon>
        <taxon>Hyphomicrobiales</taxon>
        <taxon>Devosiaceae</taxon>
        <taxon>Maritalea</taxon>
    </lineage>
</organism>
<dbReference type="InterPro" id="IPR041492">
    <property type="entry name" value="HAD_2"/>
</dbReference>
<dbReference type="GO" id="GO:0005829">
    <property type="term" value="C:cytosol"/>
    <property type="evidence" value="ECO:0007669"/>
    <property type="project" value="TreeGrafter"/>
</dbReference>
<dbReference type="AlphaFoldDB" id="A0A4R6VGK1"/>
<proteinExistence type="inferred from homology"/>
<comment type="catalytic activity">
    <reaction evidence="1">
        <text>2-phosphoglycolate + H2O = glycolate + phosphate</text>
        <dbReference type="Rhea" id="RHEA:14369"/>
        <dbReference type="ChEBI" id="CHEBI:15377"/>
        <dbReference type="ChEBI" id="CHEBI:29805"/>
        <dbReference type="ChEBI" id="CHEBI:43474"/>
        <dbReference type="ChEBI" id="CHEBI:58033"/>
        <dbReference type="EC" id="3.1.3.18"/>
    </reaction>
</comment>
<dbReference type="InterPro" id="IPR023214">
    <property type="entry name" value="HAD_sf"/>
</dbReference>
<comment type="caution">
    <text evidence="5">The sequence shown here is derived from an EMBL/GenBank/DDBJ whole genome shotgun (WGS) entry which is preliminary data.</text>
</comment>
<dbReference type="Pfam" id="PF13419">
    <property type="entry name" value="HAD_2"/>
    <property type="match status" value="1"/>
</dbReference>
<dbReference type="InterPro" id="IPR036412">
    <property type="entry name" value="HAD-like_sf"/>
</dbReference>
<dbReference type="InterPro" id="IPR023198">
    <property type="entry name" value="PGP-like_dom2"/>
</dbReference>
<evidence type="ECO:0000313" key="5">
    <source>
        <dbReference type="EMBL" id="TDQ60477.1"/>
    </source>
</evidence>
<dbReference type="GO" id="GO:0008967">
    <property type="term" value="F:phosphoglycolate phosphatase activity"/>
    <property type="evidence" value="ECO:0007669"/>
    <property type="project" value="UniProtKB-EC"/>
</dbReference>
<dbReference type="InterPro" id="IPR050155">
    <property type="entry name" value="HAD-like_hydrolase_sf"/>
</dbReference>